<protein>
    <submittedName>
        <fullName evidence="2">N-acetyltransferase GCN5</fullName>
    </submittedName>
</protein>
<dbReference type="SUPFAM" id="SSF55729">
    <property type="entry name" value="Acyl-CoA N-acyltransferases (Nat)"/>
    <property type="match status" value="1"/>
</dbReference>
<feature type="domain" description="N-acetyltransferase" evidence="1">
    <location>
        <begin position="3"/>
        <end position="150"/>
    </location>
</feature>
<dbReference type="InterPro" id="IPR016181">
    <property type="entry name" value="Acyl_CoA_acyltransferase"/>
</dbReference>
<dbReference type="EMBL" id="AP023326">
    <property type="protein sequence ID" value="BCI65753.1"/>
    <property type="molecule type" value="Genomic_DNA"/>
</dbReference>
<reference evidence="2 3" key="1">
    <citation type="submission" date="2020-07" db="EMBL/GenBank/DDBJ databases">
        <title>Complete Genome Sequence of an acetic acid bacterium, Acetobacter aceti JCM20276.</title>
        <authorList>
            <person name="Hirose Y."/>
            <person name="Mihara H."/>
        </authorList>
    </citation>
    <scope>NUCLEOTIDE SEQUENCE [LARGE SCALE GENOMIC DNA]</scope>
    <source>
        <strain evidence="2 3">JCM20276</strain>
    </source>
</reference>
<evidence type="ECO:0000313" key="3">
    <source>
        <dbReference type="Proteomes" id="UP000515220"/>
    </source>
</evidence>
<keyword evidence="2" id="KW-0808">Transferase</keyword>
<proteinExistence type="predicted"/>
<evidence type="ECO:0000259" key="1">
    <source>
        <dbReference type="PROSITE" id="PS51186"/>
    </source>
</evidence>
<dbReference type="InterPro" id="IPR000182">
    <property type="entry name" value="GNAT_dom"/>
</dbReference>
<sequence length="150" mass="16979">MNEMIRTATVDDAESVTALTRQSYSKWVPLIGREPLPMTADHAAHIRDHRTDLLFVGNELAALVETIECYDHILIENVAVATNFQKRGYGRKMVAYVEQLALEAGLGVVKLYTNSKFEENLRLYKSLGYKIERKEAFNGGISVHMLKHIV</sequence>
<dbReference type="GO" id="GO:0016747">
    <property type="term" value="F:acyltransferase activity, transferring groups other than amino-acyl groups"/>
    <property type="evidence" value="ECO:0007669"/>
    <property type="project" value="InterPro"/>
</dbReference>
<accession>A0A6S6PER7</accession>
<dbReference type="AlphaFoldDB" id="A0A6S6PER7"/>
<dbReference type="Proteomes" id="UP000515220">
    <property type="component" value="Chromosome"/>
</dbReference>
<dbReference type="Gene3D" id="3.40.630.30">
    <property type="match status" value="1"/>
</dbReference>
<organism evidence="2 3">
    <name type="scientific">Acetobacter aceti</name>
    <dbReference type="NCBI Taxonomy" id="435"/>
    <lineage>
        <taxon>Bacteria</taxon>
        <taxon>Pseudomonadati</taxon>
        <taxon>Pseudomonadota</taxon>
        <taxon>Alphaproteobacteria</taxon>
        <taxon>Acetobacterales</taxon>
        <taxon>Acetobacteraceae</taxon>
        <taxon>Acetobacter</taxon>
        <taxon>Acetobacter subgen. Acetobacter</taxon>
    </lineage>
</organism>
<dbReference type="RefSeq" id="WP_099347866.1">
    <property type="nucleotide sequence ID" value="NZ_AP023326.1"/>
</dbReference>
<dbReference type="CDD" id="cd04301">
    <property type="entry name" value="NAT_SF"/>
    <property type="match status" value="1"/>
</dbReference>
<name>A0A6S6PER7_ACEAC</name>
<evidence type="ECO:0000313" key="2">
    <source>
        <dbReference type="EMBL" id="BCI65753.1"/>
    </source>
</evidence>
<dbReference type="PROSITE" id="PS51186">
    <property type="entry name" value="GNAT"/>
    <property type="match status" value="1"/>
</dbReference>
<dbReference type="Pfam" id="PF00583">
    <property type="entry name" value="Acetyltransf_1"/>
    <property type="match status" value="1"/>
</dbReference>
<gene>
    <name evidence="2" type="ORF">AAJCM20276_03770</name>
</gene>